<feature type="region of interest" description="Disordered" evidence="1">
    <location>
        <begin position="862"/>
        <end position="910"/>
    </location>
</feature>
<feature type="compositionally biased region" description="Low complexity" evidence="1">
    <location>
        <begin position="879"/>
        <end position="895"/>
    </location>
</feature>
<proteinExistence type="predicted"/>
<evidence type="ECO:0000313" key="3">
    <source>
        <dbReference type="Proteomes" id="UP000597762"/>
    </source>
</evidence>
<evidence type="ECO:0000256" key="1">
    <source>
        <dbReference type="SAM" id="MobiDB-lite"/>
    </source>
</evidence>
<feature type="compositionally biased region" description="Polar residues" evidence="1">
    <location>
        <begin position="637"/>
        <end position="663"/>
    </location>
</feature>
<feature type="compositionally biased region" description="Polar residues" evidence="1">
    <location>
        <begin position="896"/>
        <end position="910"/>
    </location>
</feature>
<accession>A0A812CVQ9</accession>
<protein>
    <submittedName>
        <fullName evidence="2">Uncharacterized protein</fullName>
    </submittedName>
</protein>
<dbReference type="EMBL" id="CAHIKZ030002368">
    <property type="protein sequence ID" value="CAE1285951.1"/>
    <property type="molecule type" value="Genomic_DNA"/>
</dbReference>
<name>A0A812CVQ9_ACAPH</name>
<feature type="compositionally biased region" description="Polar residues" evidence="1">
    <location>
        <begin position="227"/>
        <end position="241"/>
    </location>
</feature>
<feature type="compositionally biased region" description="Polar residues" evidence="1">
    <location>
        <begin position="171"/>
        <end position="181"/>
    </location>
</feature>
<gene>
    <name evidence="2" type="ORF">SPHA_45696</name>
</gene>
<dbReference type="OrthoDB" id="6069467at2759"/>
<feature type="compositionally biased region" description="Low complexity" evidence="1">
    <location>
        <begin position="206"/>
        <end position="216"/>
    </location>
</feature>
<feature type="region of interest" description="Disordered" evidence="1">
    <location>
        <begin position="202"/>
        <end position="245"/>
    </location>
</feature>
<organism evidence="2 3">
    <name type="scientific">Acanthosepion pharaonis</name>
    <name type="common">Pharaoh cuttlefish</name>
    <name type="synonym">Sepia pharaonis</name>
    <dbReference type="NCBI Taxonomy" id="158019"/>
    <lineage>
        <taxon>Eukaryota</taxon>
        <taxon>Metazoa</taxon>
        <taxon>Spiralia</taxon>
        <taxon>Lophotrochozoa</taxon>
        <taxon>Mollusca</taxon>
        <taxon>Cephalopoda</taxon>
        <taxon>Coleoidea</taxon>
        <taxon>Decapodiformes</taxon>
        <taxon>Sepiida</taxon>
        <taxon>Sepiina</taxon>
        <taxon>Sepiidae</taxon>
        <taxon>Acanthosepion</taxon>
    </lineage>
</organism>
<dbReference type="AlphaFoldDB" id="A0A812CVQ9"/>
<evidence type="ECO:0000313" key="2">
    <source>
        <dbReference type="EMBL" id="CAE1285951.1"/>
    </source>
</evidence>
<dbReference type="Proteomes" id="UP000597762">
    <property type="component" value="Unassembled WGS sequence"/>
</dbReference>
<feature type="region of interest" description="Disordered" evidence="1">
    <location>
        <begin position="608"/>
        <end position="668"/>
    </location>
</feature>
<comment type="caution">
    <text evidence="2">The sequence shown here is derived from an EMBL/GenBank/DDBJ whole genome shotgun (WGS) entry which is preliminary data.</text>
</comment>
<reference evidence="2" key="1">
    <citation type="submission" date="2021-01" db="EMBL/GenBank/DDBJ databases">
        <authorList>
            <person name="Li R."/>
            <person name="Bekaert M."/>
        </authorList>
    </citation>
    <scope>NUCLEOTIDE SEQUENCE</scope>
    <source>
        <strain evidence="2">Farmed</strain>
    </source>
</reference>
<sequence length="1032" mass="113550">MNITSEKTFYVLFHSVSAGKHVVTLYDMKTQQNIIHQLLEAEVCKLDGDIPFSDSIHFDCNPDSWDFQPGSLCWPYAYMDNGLLGQPAEDPIQQPATLQTHTSTASEPVNLKTAPLRVPSTDMSIFELTSELTPEKLVAFSQQQEYHRAQQEVKQIFAEHSAANDQPLHSPETSPGGFSSMKTMDEVLSNVHSQLQEMYNADKHLGNGNNSNSGSNTRTTSHHQADTMKSSNKQSNRNQGMWTGKKCTVPPGFRPLGCNTRSEFSTEDVPRETYNSSNIAGKLSEDCYPQAQNLEPVDSRLLGPLNSVPVLATPSICHPHPPAGYTSLSSPPHNSVMLSFKRKLYQILPNNSNVDWSQLSWQLNNLFHDFDGRMLQAEKLEVVFEAVLQQAILNPPFLSTAIDLVFLLKDKDLFKESLAAVVKHLESSYVKVESKDAEFCAILLAQILVEIAKQNIGCSTCLSPFQYIIYKWLKSNHMTCTSPKDKVWQMMYQQCFVSFWSLVGGDCLLLMPQDFKEILREEIHIMILKSDISWSLRSRLLSVNTRQEQIVFFQERRKSCDVSTQTDAEKVQPISGNNSGCATPLPVTIATVSGSSSVGSHVHTCEANGDNIEVPDRWSPASSPPPASPGASAECRFSNTASPLTTTVAASQESGSHYTSSFPLSLPPEPTDIGDEQSPLTLAVENNGSHCQTPELVSPSHFTASLPSNTVPGLEAQKPDSTETPSEFLWSKSINDFELKKPIVEPMSWNPFEPDFLERTLETAYVAPTKVAEEERPVTPPCVIPAPQPVQPVVTAPEMVRGSYAARVAEKAGENQNMASHRNTSMFDYRCEKLSTVRTVFSSRDNGNAKIRFVAKRLVPEPSLGNSQKRKGRKNGAFSNSSSSSNSSCTSSPSSKIWNQPRQGAGANISNIQGTSADLSLDQIGKMLQNSTPSEKDSWTAECKSAVPVAPILTDNNHNIDPSLETGNGRNVWSSRNRTHMETGQSSSGAAAAPAPVVTTCRQEAPTIHCTICGFEDHETHQCPDHSKSFFI</sequence>
<feature type="region of interest" description="Disordered" evidence="1">
    <location>
        <begin position="162"/>
        <end position="181"/>
    </location>
</feature>
<keyword evidence="3" id="KW-1185">Reference proteome</keyword>